<feature type="non-terminal residue" evidence="1">
    <location>
        <position position="1"/>
    </location>
</feature>
<dbReference type="EMBL" id="JADEWF010000113">
    <property type="protein sequence ID" value="MBE9221012.1"/>
    <property type="molecule type" value="Genomic_DNA"/>
</dbReference>
<name>A0ACC5Q7R0_DOLFA</name>
<proteinExistence type="predicted"/>
<keyword evidence="2" id="KW-1185">Reference proteome</keyword>
<comment type="caution">
    <text evidence="1">The sequence shown here is derived from an EMBL/GenBank/DDBJ whole genome shotgun (WGS) entry which is preliminary data.</text>
</comment>
<gene>
    <name evidence="1" type="ORF">IQ222_20040</name>
</gene>
<sequence length="56" mass="6707">RFGKLKDIYIENINSLNIEQLENLGEALLDFTDINDLERWLKLPDNQVIQKYKNQE</sequence>
<evidence type="ECO:0000313" key="1">
    <source>
        <dbReference type="EMBL" id="MBE9221012.1"/>
    </source>
</evidence>
<dbReference type="Proteomes" id="UP000597867">
    <property type="component" value="Unassembled WGS sequence"/>
</dbReference>
<accession>A0ACC5Q7R0</accession>
<organism evidence="1 2">
    <name type="scientific">Dolichospermum flos-aquae LEGE 04289</name>
    <dbReference type="NCBI Taxonomy" id="1828708"/>
    <lineage>
        <taxon>Bacteria</taxon>
        <taxon>Bacillati</taxon>
        <taxon>Cyanobacteriota</taxon>
        <taxon>Cyanophyceae</taxon>
        <taxon>Nostocales</taxon>
        <taxon>Aphanizomenonaceae</taxon>
        <taxon>Dolichospermum</taxon>
    </lineage>
</organism>
<evidence type="ECO:0000313" key="2">
    <source>
        <dbReference type="Proteomes" id="UP000597867"/>
    </source>
</evidence>
<protein>
    <submittedName>
        <fullName evidence="1">DUF4351 domain-containing protein</fullName>
    </submittedName>
</protein>
<reference evidence="1" key="1">
    <citation type="submission" date="2020-10" db="EMBL/GenBank/DDBJ databases">
        <authorList>
            <person name="Castelo-Branco R."/>
            <person name="Eusebio N."/>
            <person name="Adriana R."/>
            <person name="Vieira A."/>
            <person name="Brugerolle De Fraissinette N."/>
            <person name="Rezende De Castro R."/>
            <person name="Schneider M.P."/>
            <person name="Vasconcelos V."/>
            <person name="Leao P.N."/>
        </authorList>
    </citation>
    <scope>NUCLEOTIDE SEQUENCE</scope>
    <source>
        <strain evidence="1">LEGE 04289</strain>
    </source>
</reference>